<evidence type="ECO:0000256" key="1">
    <source>
        <dbReference type="SAM" id="Coils"/>
    </source>
</evidence>
<evidence type="ECO:0000313" key="3">
    <source>
        <dbReference type="Proteomes" id="UP001231109"/>
    </source>
</evidence>
<comment type="caution">
    <text evidence="2">The sequence shown here is derived from an EMBL/GenBank/DDBJ whole genome shotgun (WGS) entry which is preliminary data.</text>
</comment>
<keyword evidence="3" id="KW-1185">Reference proteome</keyword>
<sequence length="635" mass="72548">MMNNKKIIINRVVIKNSKKVVYDEIFHKGINVIRGKNSTGKSTVMELISYGLGADIKKQHWKKEALSCEKIFIDVNFNNKRFVLKRAIEDEGSKPPIFMKEGDYSSAVKETEGWSKYGYQKTENKVSFASRIFDLLGFEQHLTSDNENLTVHQIFRLLYADQDTPASNIFRWEPMNYDKESMRTAIGEFLFGFDDLTSHSLRQKIIQAENTFEKLDEELKAVYKVLGRTNIKATTSELNDELAVLHSELEEINKNIKELKRDSINAKSDELTEKAKELNAAISSISNNISSIEEQLIALVYDVEENKDFLKTLEYRKKAIQNSKATVNSLGMVSFEYCPSCLKKLSEDSSKHQCSLCKEDISEKVVNESYLQAIEQIDFQYKETSQLIGKHNEQKTLLTASLNSKLEKLKEFKSKFNEINTYSDDYELNLTKFASEKGFIESQVQAINDKLELASELDAKIQEKSDLQSLITKLKDQLTRSEFLQKSRKDSVKNAISEKVVQILSFDTGTEKSFINAKKFEFDFGQNIMLLDGRANFSASSNVLLKNSFHLAALLVACNDDKFRIPCFSMFDNIEDKGMTEDRSRNFQKIILDLCSEIETDFQIIMTTSMVDESLDNGTFGVGPFYAAGEHTLKL</sequence>
<protein>
    <recommendedName>
        <fullName evidence="4">Rad50/SbcC-type AAA domain-containing protein</fullName>
    </recommendedName>
</protein>
<dbReference type="SUPFAM" id="SSF52540">
    <property type="entry name" value="P-loop containing nucleoside triphosphate hydrolases"/>
    <property type="match status" value="1"/>
</dbReference>
<dbReference type="EMBL" id="JAPJDZ010000002">
    <property type="protein sequence ID" value="MDP5134733.1"/>
    <property type="molecule type" value="Genomic_DNA"/>
</dbReference>
<dbReference type="InterPro" id="IPR027417">
    <property type="entry name" value="P-loop_NTPase"/>
</dbReference>
<keyword evidence="1" id="KW-0175">Coiled coil</keyword>
<organism evidence="2 3">
    <name type="scientific">Rheinheimera baltica</name>
    <dbReference type="NCBI Taxonomy" id="67576"/>
    <lineage>
        <taxon>Bacteria</taxon>
        <taxon>Pseudomonadati</taxon>
        <taxon>Pseudomonadota</taxon>
        <taxon>Gammaproteobacteria</taxon>
        <taxon>Chromatiales</taxon>
        <taxon>Chromatiaceae</taxon>
        <taxon>Rheinheimera</taxon>
    </lineage>
</organism>
<evidence type="ECO:0000313" key="2">
    <source>
        <dbReference type="EMBL" id="MDP5134733.1"/>
    </source>
</evidence>
<gene>
    <name evidence="2" type="ORF">ORJ04_02060</name>
</gene>
<evidence type="ECO:0008006" key="4">
    <source>
        <dbReference type="Google" id="ProtNLM"/>
    </source>
</evidence>
<proteinExistence type="predicted"/>
<dbReference type="Gene3D" id="3.40.50.300">
    <property type="entry name" value="P-loop containing nucleotide triphosphate hydrolases"/>
    <property type="match status" value="1"/>
</dbReference>
<name>A0ABT9HUQ6_9GAMM</name>
<dbReference type="Proteomes" id="UP001231109">
    <property type="component" value="Unassembled WGS sequence"/>
</dbReference>
<feature type="coiled-coil region" evidence="1">
    <location>
        <begin position="198"/>
        <end position="295"/>
    </location>
</feature>
<accession>A0ABT9HUQ6</accession>
<reference evidence="2 3" key="1">
    <citation type="submission" date="2022-11" db="EMBL/GenBank/DDBJ databases">
        <title>Viruses from the air-sea interface of a natural surface slick.</title>
        <authorList>
            <person name="Rahlff J."/>
            <person name="Holmfeldt K."/>
        </authorList>
    </citation>
    <scope>NUCLEOTIDE SEQUENCE [LARGE SCALE GENOMIC DNA]</scope>
    <source>
        <strain evidence="2 3">SMS4</strain>
    </source>
</reference>
<dbReference type="RefSeq" id="WP_305973440.1">
    <property type="nucleotide sequence ID" value="NZ_JAPJDZ010000002.1"/>
</dbReference>